<dbReference type="VEuPathDB" id="VectorBase:ISCW011059"/>
<gene>
    <name evidence="1" type="ORF">IscW_ISCW011059</name>
</gene>
<proteinExistence type="predicted"/>
<accession>B7Q8L7</accession>
<dbReference type="PaxDb" id="6945-B7Q8L7"/>
<reference evidence="1 3" key="1">
    <citation type="submission" date="2008-03" db="EMBL/GenBank/DDBJ databases">
        <title>Annotation of Ixodes scapularis.</title>
        <authorList>
            <consortium name="Ixodes scapularis Genome Project Consortium"/>
            <person name="Caler E."/>
            <person name="Hannick L.I."/>
            <person name="Bidwell S."/>
            <person name="Joardar V."/>
            <person name="Thiagarajan M."/>
            <person name="Amedeo P."/>
            <person name="Galinsky K.J."/>
            <person name="Schobel S."/>
            <person name="Inman J."/>
            <person name="Hostetler J."/>
            <person name="Miller J."/>
            <person name="Hammond M."/>
            <person name="Megy K."/>
            <person name="Lawson D."/>
            <person name="Kodira C."/>
            <person name="Sutton G."/>
            <person name="Meyer J."/>
            <person name="Hill C.A."/>
            <person name="Birren B."/>
            <person name="Nene V."/>
            <person name="Collins F."/>
            <person name="Alarcon-Chaidez F."/>
            <person name="Wikel S."/>
            <person name="Strausberg R."/>
        </authorList>
    </citation>
    <scope>NUCLEOTIDE SEQUENCE [LARGE SCALE GENOMIC DNA]</scope>
    <source>
        <strain evidence="3">Wikel</strain>
        <strain evidence="1">Wikel colony</strain>
    </source>
</reference>
<dbReference type="Proteomes" id="UP000001555">
    <property type="component" value="Unassembled WGS sequence"/>
</dbReference>
<keyword evidence="3" id="KW-1185">Reference proteome</keyword>
<name>B7Q8L7_IXOSC</name>
<evidence type="ECO:0000313" key="1">
    <source>
        <dbReference type="EMBL" id="EEC15189.1"/>
    </source>
</evidence>
<reference evidence="2" key="2">
    <citation type="submission" date="2020-05" db="UniProtKB">
        <authorList>
            <consortium name="EnsemblMetazoa"/>
        </authorList>
    </citation>
    <scope>IDENTIFICATION</scope>
    <source>
        <strain evidence="2">wikel</strain>
    </source>
</reference>
<dbReference type="InParanoid" id="B7Q8L7"/>
<dbReference type="EMBL" id="ABJB010947873">
    <property type="status" value="NOT_ANNOTATED_CDS"/>
    <property type="molecule type" value="Genomic_DNA"/>
</dbReference>
<dbReference type="HOGENOM" id="CLU_2833995_0_0_1"/>
<dbReference type="AlphaFoldDB" id="B7Q8L7"/>
<organism>
    <name type="scientific">Ixodes scapularis</name>
    <name type="common">Black-legged tick</name>
    <name type="synonym">Deer tick</name>
    <dbReference type="NCBI Taxonomy" id="6945"/>
    <lineage>
        <taxon>Eukaryota</taxon>
        <taxon>Metazoa</taxon>
        <taxon>Ecdysozoa</taxon>
        <taxon>Arthropoda</taxon>
        <taxon>Chelicerata</taxon>
        <taxon>Arachnida</taxon>
        <taxon>Acari</taxon>
        <taxon>Parasitiformes</taxon>
        <taxon>Ixodida</taxon>
        <taxon>Ixodoidea</taxon>
        <taxon>Ixodidae</taxon>
        <taxon>Ixodinae</taxon>
        <taxon>Ixodes</taxon>
    </lineage>
</organism>
<evidence type="ECO:0000313" key="2">
    <source>
        <dbReference type="EnsemblMetazoa" id="ISCW011059-PA"/>
    </source>
</evidence>
<evidence type="ECO:0000313" key="3">
    <source>
        <dbReference type="Proteomes" id="UP000001555"/>
    </source>
</evidence>
<dbReference type="EMBL" id="DS884933">
    <property type="protein sequence ID" value="EEC15189.1"/>
    <property type="molecule type" value="Genomic_DNA"/>
</dbReference>
<dbReference type="EMBL" id="ABJB010318429">
    <property type="status" value="NOT_ANNOTATED_CDS"/>
    <property type="molecule type" value="Genomic_DNA"/>
</dbReference>
<dbReference type="EnsemblMetazoa" id="ISCW011059-RA">
    <property type="protein sequence ID" value="ISCW011059-PA"/>
    <property type="gene ID" value="ISCW011059"/>
</dbReference>
<dbReference type="VEuPathDB" id="VectorBase:ISCI011059"/>
<sequence>MGRKENDTLSKIVSHEPCKETSVLNPVENTQLSRSSDLRKTGSRHLINRRANSHRDKCVKFNCKNV</sequence>
<protein>
    <submittedName>
        <fullName evidence="1 2">Uncharacterized protein</fullName>
    </submittedName>
</protein>